<comment type="subcellular location">
    <subcellularLocation>
        <location evidence="1">Cell outer membrane</location>
        <topology evidence="1">Multi-pass membrane protein</topology>
    </subcellularLocation>
</comment>
<dbReference type="GO" id="GO:0034220">
    <property type="term" value="P:monoatomic ion transmembrane transport"/>
    <property type="evidence" value="ECO:0007669"/>
    <property type="project" value="InterPro"/>
</dbReference>
<evidence type="ECO:0000256" key="4">
    <source>
        <dbReference type="ARBA" id="ARBA00022452"/>
    </source>
</evidence>
<dbReference type="GO" id="GO:0015288">
    <property type="term" value="F:porin activity"/>
    <property type="evidence" value="ECO:0007669"/>
    <property type="project" value="UniProtKB-KW"/>
</dbReference>
<evidence type="ECO:0000313" key="14">
    <source>
        <dbReference type="Proteomes" id="UP000198284"/>
    </source>
</evidence>
<dbReference type="InterPro" id="IPR023614">
    <property type="entry name" value="Porin_dom_sf"/>
</dbReference>
<dbReference type="Pfam" id="PF13609">
    <property type="entry name" value="Porin_4"/>
    <property type="match status" value="1"/>
</dbReference>
<evidence type="ECO:0000256" key="3">
    <source>
        <dbReference type="ARBA" id="ARBA00022448"/>
    </source>
</evidence>
<dbReference type="Gene3D" id="2.40.160.10">
    <property type="entry name" value="Porin"/>
    <property type="match status" value="1"/>
</dbReference>
<dbReference type="Proteomes" id="UP000198284">
    <property type="component" value="Unassembled WGS sequence"/>
</dbReference>
<keyword evidence="6 11" id="KW-0732">Signal</keyword>
<dbReference type="OrthoDB" id="8679056at2"/>
<dbReference type="PANTHER" id="PTHR34501:SF9">
    <property type="entry name" value="MAJOR OUTER MEMBRANE PROTEIN P.IA"/>
    <property type="match status" value="1"/>
</dbReference>
<evidence type="ECO:0000256" key="10">
    <source>
        <dbReference type="ARBA" id="ARBA00023237"/>
    </source>
</evidence>
<evidence type="ECO:0000313" key="13">
    <source>
        <dbReference type="EMBL" id="SNS67899.1"/>
    </source>
</evidence>
<sequence>MKKVHALAAVAAVAAAGVAQAQTSVQIYGIFDTGVERVTNVQAATGAAAATTGGTLWRMPTLTGGQFPSRIGFRGTEDLGAGLKAIFTLENGFGPDSGVLNQGGRLFGRQAFVGLSGNWGALTLGRQYTMLGGAMADVDVIGPAQYSLGSIDPYLPNARSDNSIAYKGTFAGVTVGATYSLGRDAVLAGAGAPPGTGCAGERAGDYRACKQWSAMVRYDTANWGAAVGYDRINGGAGGTSPFGPSTIAAQNTVAFTSPDLTDTRINVGGYAKFGPAKVGAGILRRTNTAFATTATSNPRSDMYYLGAAYDLTPAFVLDGQFGRYDVKDSGNDANFLILRGTYNLSKRTSVYALAGYIRNQGTQSISISSGNTATAGASQTGIMTGVKHSF</sequence>
<accession>A0A239GFI2</accession>
<dbReference type="PRINTS" id="PR00182">
    <property type="entry name" value="ECOLNEIPORIN"/>
</dbReference>
<evidence type="ECO:0000256" key="5">
    <source>
        <dbReference type="ARBA" id="ARBA00022692"/>
    </source>
</evidence>
<dbReference type="GO" id="GO:0009279">
    <property type="term" value="C:cell outer membrane"/>
    <property type="evidence" value="ECO:0007669"/>
    <property type="project" value="UniProtKB-SubCell"/>
</dbReference>
<organism evidence="13 14">
    <name type="scientific">Noviherbaspirillum humi</name>
    <dbReference type="NCBI Taxonomy" id="1688639"/>
    <lineage>
        <taxon>Bacteria</taxon>
        <taxon>Pseudomonadati</taxon>
        <taxon>Pseudomonadota</taxon>
        <taxon>Betaproteobacteria</taxon>
        <taxon>Burkholderiales</taxon>
        <taxon>Oxalobacteraceae</taxon>
        <taxon>Noviherbaspirillum</taxon>
    </lineage>
</organism>
<dbReference type="GO" id="GO:0046930">
    <property type="term" value="C:pore complex"/>
    <property type="evidence" value="ECO:0007669"/>
    <property type="project" value="UniProtKB-KW"/>
</dbReference>
<evidence type="ECO:0000256" key="11">
    <source>
        <dbReference type="SAM" id="SignalP"/>
    </source>
</evidence>
<evidence type="ECO:0000256" key="2">
    <source>
        <dbReference type="ARBA" id="ARBA00011233"/>
    </source>
</evidence>
<keyword evidence="8" id="KW-0626">Porin</keyword>
<keyword evidence="4" id="KW-1134">Transmembrane beta strand</keyword>
<evidence type="ECO:0000256" key="1">
    <source>
        <dbReference type="ARBA" id="ARBA00004571"/>
    </source>
</evidence>
<dbReference type="EMBL" id="FZOT01000005">
    <property type="protein sequence ID" value="SNS67899.1"/>
    <property type="molecule type" value="Genomic_DNA"/>
</dbReference>
<evidence type="ECO:0000256" key="9">
    <source>
        <dbReference type="ARBA" id="ARBA00023136"/>
    </source>
</evidence>
<keyword evidence="9" id="KW-0472">Membrane</keyword>
<feature type="chain" id="PRO_5013054258" evidence="11">
    <location>
        <begin position="22"/>
        <end position="390"/>
    </location>
</feature>
<evidence type="ECO:0000256" key="8">
    <source>
        <dbReference type="ARBA" id="ARBA00023114"/>
    </source>
</evidence>
<evidence type="ECO:0000259" key="12">
    <source>
        <dbReference type="Pfam" id="PF13609"/>
    </source>
</evidence>
<name>A0A239GFI2_9BURK</name>
<dbReference type="InterPro" id="IPR050298">
    <property type="entry name" value="Gram-neg_bact_OMP"/>
</dbReference>
<keyword evidence="7" id="KW-0406">Ion transport</keyword>
<dbReference type="InterPro" id="IPR033900">
    <property type="entry name" value="Gram_neg_porin_domain"/>
</dbReference>
<reference evidence="13 14" key="1">
    <citation type="submission" date="2017-06" db="EMBL/GenBank/DDBJ databases">
        <authorList>
            <person name="Kim H.J."/>
            <person name="Triplett B.A."/>
        </authorList>
    </citation>
    <scope>NUCLEOTIDE SEQUENCE [LARGE SCALE GENOMIC DNA]</scope>
    <source>
        <strain evidence="13 14">U15</strain>
    </source>
</reference>
<keyword evidence="10" id="KW-0998">Cell outer membrane</keyword>
<keyword evidence="5" id="KW-0812">Transmembrane</keyword>
<dbReference type="RefSeq" id="WP_089399171.1">
    <property type="nucleotide sequence ID" value="NZ_FZOT01000005.1"/>
</dbReference>
<keyword evidence="14" id="KW-1185">Reference proteome</keyword>
<keyword evidence="3" id="KW-0813">Transport</keyword>
<feature type="signal peptide" evidence="11">
    <location>
        <begin position="1"/>
        <end position="21"/>
    </location>
</feature>
<protein>
    <submittedName>
        <fullName evidence="13">Outer membrane protein (Porin)</fullName>
    </submittedName>
</protein>
<gene>
    <name evidence="13" type="ORF">SAMN06265795_1053</name>
</gene>
<comment type="subunit">
    <text evidence="2">Homotrimer.</text>
</comment>
<dbReference type="InterPro" id="IPR001702">
    <property type="entry name" value="Porin_Gram-ve"/>
</dbReference>
<dbReference type="SUPFAM" id="SSF56935">
    <property type="entry name" value="Porins"/>
    <property type="match status" value="1"/>
</dbReference>
<dbReference type="PRINTS" id="PR00184">
    <property type="entry name" value="NEISSPPORIN"/>
</dbReference>
<dbReference type="AlphaFoldDB" id="A0A239GFI2"/>
<proteinExistence type="predicted"/>
<evidence type="ECO:0000256" key="7">
    <source>
        <dbReference type="ARBA" id="ARBA00023065"/>
    </source>
</evidence>
<feature type="domain" description="Porin" evidence="12">
    <location>
        <begin position="8"/>
        <end position="361"/>
    </location>
</feature>
<evidence type="ECO:0000256" key="6">
    <source>
        <dbReference type="ARBA" id="ARBA00022729"/>
    </source>
</evidence>
<dbReference type="InterPro" id="IPR002299">
    <property type="entry name" value="Porin_Neis"/>
</dbReference>
<dbReference type="PANTHER" id="PTHR34501">
    <property type="entry name" value="PROTEIN YDDL-RELATED"/>
    <property type="match status" value="1"/>
</dbReference>
<dbReference type="CDD" id="cd00342">
    <property type="entry name" value="gram_neg_porins"/>
    <property type="match status" value="1"/>
</dbReference>